<dbReference type="InterPro" id="IPR043128">
    <property type="entry name" value="Rev_trsase/Diguanyl_cyclase"/>
</dbReference>
<keyword evidence="1" id="KW-0808">Transferase</keyword>
<comment type="caution">
    <text evidence="9">The sequence shown here is derived from an EMBL/GenBank/DDBJ whole genome shotgun (WGS) entry which is preliminary data.</text>
</comment>
<dbReference type="Gene3D" id="3.10.10.10">
    <property type="entry name" value="HIV Type 1 Reverse Transcriptase, subunit A, domain 1"/>
    <property type="match status" value="1"/>
</dbReference>
<dbReference type="Gene3D" id="1.10.340.70">
    <property type="match status" value="1"/>
</dbReference>
<sequence length="388" mass="44860">MKDFDVILGMNWLMISAMKARKMLKKKNCQGYLVSLVVTLTAEVTPNDVPIGQEFLDVFPKDLPGIPPNRQVEFGIDLVPGAAPKKDGSLRMCIDYRELNRLTVKNKYPLPRIEDLFDQFRGASTFCKIDLRSRYHQLKIKESHIPKTTFRTRYGHYEFVVMPFGLSNAPAIFMDLMNINREQHTEHLRIVLETLRKENDASKQGLGYMLMQHGKVVAYASRQLKMHELNYPTHDLELAAVVHALKIWRHYLYGGKCEIFTDHKTNVVPDALSRKTEFTKMRIEVVVPPKRTEIVLASLVVQPTLREKIKEAQPQDKFLSKMKEKDREGNVKGFVITNDGTLTYEGRLCVPKEESNRIEILEEAHCTPYTAHPGGTKMYRDLREVLWW</sequence>
<dbReference type="CDD" id="cd09274">
    <property type="entry name" value="RNase_HI_RT_Ty3"/>
    <property type="match status" value="1"/>
</dbReference>
<keyword evidence="6" id="KW-0695">RNA-directed DNA polymerase</keyword>
<dbReference type="InterPro" id="IPR000477">
    <property type="entry name" value="RT_dom"/>
</dbReference>
<evidence type="ECO:0000313" key="9">
    <source>
        <dbReference type="EMBL" id="KAK6163870.1"/>
    </source>
</evidence>
<dbReference type="InterPro" id="IPR043502">
    <property type="entry name" value="DNA/RNA_pol_sf"/>
</dbReference>
<evidence type="ECO:0000256" key="4">
    <source>
        <dbReference type="ARBA" id="ARBA00022759"/>
    </source>
</evidence>
<evidence type="ECO:0000256" key="1">
    <source>
        <dbReference type="ARBA" id="ARBA00022679"/>
    </source>
</evidence>
<dbReference type="Pfam" id="PF17917">
    <property type="entry name" value="RT_RNaseH"/>
    <property type="match status" value="1"/>
</dbReference>
<evidence type="ECO:0000256" key="3">
    <source>
        <dbReference type="ARBA" id="ARBA00022722"/>
    </source>
</evidence>
<feature type="domain" description="Reverse transcriptase RNase H-like" evidence="8">
    <location>
        <begin position="199"/>
        <end position="265"/>
    </location>
</feature>
<evidence type="ECO:0000259" key="8">
    <source>
        <dbReference type="Pfam" id="PF17917"/>
    </source>
</evidence>
<evidence type="ECO:0000256" key="6">
    <source>
        <dbReference type="ARBA" id="ARBA00022918"/>
    </source>
</evidence>
<keyword evidence="2" id="KW-0548">Nucleotidyltransferase</keyword>
<protein>
    <submittedName>
        <fullName evidence="9">Uncharacterized protein</fullName>
    </submittedName>
</protein>
<dbReference type="Pfam" id="PF00078">
    <property type="entry name" value="RVT_1"/>
    <property type="match status" value="1"/>
</dbReference>
<accession>A0ABR0XXC0</accession>
<keyword evidence="5" id="KW-0378">Hydrolase</keyword>
<name>A0ABR0XXC0_REHGL</name>
<gene>
    <name evidence="9" type="ORF">DH2020_000734</name>
</gene>
<evidence type="ECO:0000256" key="5">
    <source>
        <dbReference type="ARBA" id="ARBA00022801"/>
    </source>
</evidence>
<organism evidence="9 10">
    <name type="scientific">Rehmannia glutinosa</name>
    <name type="common">Chinese foxglove</name>
    <dbReference type="NCBI Taxonomy" id="99300"/>
    <lineage>
        <taxon>Eukaryota</taxon>
        <taxon>Viridiplantae</taxon>
        <taxon>Streptophyta</taxon>
        <taxon>Embryophyta</taxon>
        <taxon>Tracheophyta</taxon>
        <taxon>Spermatophyta</taxon>
        <taxon>Magnoliopsida</taxon>
        <taxon>eudicotyledons</taxon>
        <taxon>Gunneridae</taxon>
        <taxon>Pentapetalae</taxon>
        <taxon>asterids</taxon>
        <taxon>lamiids</taxon>
        <taxon>Lamiales</taxon>
        <taxon>Orobanchaceae</taxon>
        <taxon>Rehmannieae</taxon>
        <taxon>Rehmannia</taxon>
    </lineage>
</organism>
<dbReference type="InterPro" id="IPR053134">
    <property type="entry name" value="RNA-dir_DNA_polymerase"/>
</dbReference>
<dbReference type="Gene3D" id="3.30.70.270">
    <property type="match status" value="1"/>
</dbReference>
<proteinExistence type="predicted"/>
<dbReference type="SUPFAM" id="SSF56672">
    <property type="entry name" value="DNA/RNA polymerases"/>
    <property type="match status" value="1"/>
</dbReference>
<evidence type="ECO:0000259" key="7">
    <source>
        <dbReference type="Pfam" id="PF00078"/>
    </source>
</evidence>
<reference evidence="9 10" key="1">
    <citation type="journal article" date="2021" name="Comput. Struct. Biotechnol. J.">
        <title>De novo genome assembly of the potent medicinal plant Rehmannia glutinosa using nanopore technology.</title>
        <authorList>
            <person name="Ma L."/>
            <person name="Dong C."/>
            <person name="Song C."/>
            <person name="Wang X."/>
            <person name="Zheng X."/>
            <person name="Niu Y."/>
            <person name="Chen S."/>
            <person name="Feng W."/>
        </authorList>
    </citation>
    <scope>NUCLEOTIDE SEQUENCE [LARGE SCALE GENOMIC DNA]</scope>
    <source>
        <strain evidence="9">DH-2019</strain>
    </source>
</reference>
<evidence type="ECO:0000313" key="10">
    <source>
        <dbReference type="Proteomes" id="UP001318860"/>
    </source>
</evidence>
<dbReference type="PANTHER" id="PTHR24559:SF444">
    <property type="entry name" value="REVERSE TRANSCRIPTASE DOMAIN-CONTAINING PROTEIN"/>
    <property type="match status" value="1"/>
</dbReference>
<keyword evidence="10" id="KW-1185">Reference proteome</keyword>
<dbReference type="CDD" id="cd01647">
    <property type="entry name" value="RT_LTR"/>
    <property type="match status" value="1"/>
</dbReference>
<keyword evidence="3" id="KW-0540">Nuclease</keyword>
<feature type="domain" description="Reverse transcriptase" evidence="7">
    <location>
        <begin position="84"/>
        <end position="179"/>
    </location>
</feature>
<dbReference type="EMBL" id="JABTTQ020000001">
    <property type="protein sequence ID" value="KAK6163870.1"/>
    <property type="molecule type" value="Genomic_DNA"/>
</dbReference>
<dbReference type="Proteomes" id="UP001318860">
    <property type="component" value="Unassembled WGS sequence"/>
</dbReference>
<evidence type="ECO:0000256" key="2">
    <source>
        <dbReference type="ARBA" id="ARBA00022695"/>
    </source>
</evidence>
<dbReference type="InterPro" id="IPR041373">
    <property type="entry name" value="RT_RNaseH"/>
</dbReference>
<dbReference type="PANTHER" id="PTHR24559">
    <property type="entry name" value="TRANSPOSON TY3-I GAG-POL POLYPROTEIN"/>
    <property type="match status" value="1"/>
</dbReference>
<keyword evidence="4" id="KW-0255">Endonuclease</keyword>